<evidence type="ECO:0000313" key="5">
    <source>
        <dbReference type="Proteomes" id="UP000028681"/>
    </source>
</evidence>
<dbReference type="Pfam" id="PF14581">
    <property type="entry name" value="SseB_C"/>
    <property type="match status" value="1"/>
</dbReference>
<evidence type="ECO:0000256" key="1">
    <source>
        <dbReference type="SAM" id="MobiDB-lite"/>
    </source>
</evidence>
<dbReference type="KEGG" id="ete:ETEE_1027"/>
<protein>
    <submittedName>
        <fullName evidence="4">SseB</fullName>
    </submittedName>
</protein>
<dbReference type="AlphaFoldDB" id="A0A076LL65"/>
<dbReference type="Pfam" id="PF07179">
    <property type="entry name" value="SseB"/>
    <property type="match status" value="1"/>
</dbReference>
<evidence type="ECO:0000313" key="4">
    <source>
        <dbReference type="EMBL" id="AIJ07492.1"/>
    </source>
</evidence>
<sequence>MTVSTCDTPPDHDDRQHEHDHHHDTPEQRLESSLTQAAADPAYLALFYRALLSSTVYLPARGDAMAEADDDMLAIEHWEMEDGTRVIPFFSTPARLQQALTDGGPASWHALPVRELFALTRGETLFLNPRAEAGKAFYPQEVAMLLESGGMAQPQTLSIDGGAAIRVGPLERTPEALQSGLTVLCGQRNLVRSAWLAHFQDPLCDAQPVLLLALELEGNDAAAHQALIREAGTLASALLDQDDAIDVCCLRRDAQDPLADYLRTHVTPLYQRRWGGWLRNAIATRR</sequence>
<dbReference type="HOGENOM" id="CLU_093817_1_0_6"/>
<feature type="domain" description="SseB protein N-terminal" evidence="2">
    <location>
        <begin position="30"/>
        <end position="143"/>
    </location>
</feature>
<gene>
    <name evidence="4" type="primary">sseB</name>
    <name evidence="4" type="ORF">ETEE_1027</name>
</gene>
<dbReference type="InterPro" id="IPR027945">
    <property type="entry name" value="SseB_C"/>
</dbReference>
<feature type="domain" description="SseB protein C-terminal" evidence="3">
    <location>
        <begin position="160"/>
        <end position="272"/>
    </location>
</feature>
<evidence type="ECO:0000259" key="2">
    <source>
        <dbReference type="Pfam" id="PF07179"/>
    </source>
</evidence>
<dbReference type="EMBL" id="CP006664">
    <property type="protein sequence ID" value="AIJ07492.1"/>
    <property type="molecule type" value="Genomic_DNA"/>
</dbReference>
<reference evidence="4 5" key="1">
    <citation type="journal article" date="2012" name="PLoS ONE">
        <title>Edwardsiella comparative phylogenomics reveal the new intra/inter-species taxonomic relationships, virulence evolution and niche adaptation mechanisms.</title>
        <authorList>
            <person name="Yang M."/>
            <person name="Lv Y."/>
            <person name="Xiao J."/>
            <person name="Wu H."/>
            <person name="Zheng H."/>
            <person name="Liu Q."/>
            <person name="Zhang Y."/>
            <person name="Wang Q."/>
        </authorList>
    </citation>
    <scope>NUCLEOTIDE SEQUENCE [LARGE SCALE GENOMIC DNA]</scope>
    <source>
        <strain evidence="5">080813</strain>
    </source>
</reference>
<accession>A0A076LL65</accession>
<dbReference type="RefSeq" id="WP_034165395.1">
    <property type="nucleotide sequence ID" value="NZ_CP006664.1"/>
</dbReference>
<dbReference type="InterPro" id="IPR009839">
    <property type="entry name" value="SseB_N"/>
</dbReference>
<organism evidence="4 5">
    <name type="scientific">Edwardsiella anguillarum ET080813</name>
    <dbReference type="NCBI Taxonomy" id="667120"/>
    <lineage>
        <taxon>Bacteria</taxon>
        <taxon>Pseudomonadati</taxon>
        <taxon>Pseudomonadota</taxon>
        <taxon>Gammaproteobacteria</taxon>
        <taxon>Enterobacterales</taxon>
        <taxon>Hafniaceae</taxon>
        <taxon>Edwardsiella</taxon>
    </lineage>
</organism>
<name>A0A076LL65_9GAMM</name>
<dbReference type="GeneID" id="33938707"/>
<proteinExistence type="predicted"/>
<feature type="compositionally biased region" description="Basic and acidic residues" evidence="1">
    <location>
        <begin position="9"/>
        <end position="30"/>
    </location>
</feature>
<evidence type="ECO:0000259" key="3">
    <source>
        <dbReference type="Pfam" id="PF14581"/>
    </source>
</evidence>
<dbReference type="Proteomes" id="UP000028681">
    <property type="component" value="Chromosome"/>
</dbReference>
<feature type="region of interest" description="Disordered" evidence="1">
    <location>
        <begin position="1"/>
        <end position="34"/>
    </location>
</feature>